<dbReference type="RefSeq" id="WP_185769447.1">
    <property type="nucleotide sequence ID" value="NZ_WWCA01000007.1"/>
</dbReference>
<evidence type="ECO:0000313" key="1">
    <source>
        <dbReference type="EMBL" id="QNH95567.1"/>
    </source>
</evidence>
<organism evidence="1 2">
    <name type="scientific">Corynebacterium anserum</name>
    <dbReference type="NCBI Taxonomy" id="2684406"/>
    <lineage>
        <taxon>Bacteria</taxon>
        <taxon>Bacillati</taxon>
        <taxon>Actinomycetota</taxon>
        <taxon>Actinomycetes</taxon>
        <taxon>Mycobacteriales</taxon>
        <taxon>Corynebacteriaceae</taxon>
        <taxon>Corynebacterium</taxon>
    </lineage>
</organism>
<dbReference type="EMBL" id="CP046883">
    <property type="protein sequence ID" value="QNH95567.1"/>
    <property type="molecule type" value="Genomic_DNA"/>
</dbReference>
<gene>
    <name evidence="1" type="ORF">GP473_01610</name>
</gene>
<keyword evidence="2" id="KW-1185">Reference proteome</keyword>
<accession>A0A7G7YM47</accession>
<reference evidence="1 2" key="1">
    <citation type="submission" date="2019-12" db="EMBL/GenBank/DDBJ databases">
        <title>Corynebacterium sp. nov., isolated from feces of the Anser Albifrons in China.</title>
        <authorList>
            <person name="Liu Q."/>
        </authorList>
    </citation>
    <scope>NUCLEOTIDE SEQUENCE [LARGE SCALE GENOMIC DNA]</scope>
    <source>
        <strain evidence="1 2">23H37-10</strain>
    </source>
</reference>
<name>A0A7G7YM47_9CORY</name>
<dbReference type="Proteomes" id="UP000515275">
    <property type="component" value="Chromosome"/>
</dbReference>
<dbReference type="KEGG" id="cans:GP473_01610"/>
<protein>
    <submittedName>
        <fullName evidence="1">Uncharacterized protein</fullName>
    </submittedName>
</protein>
<dbReference type="AlphaFoldDB" id="A0A7G7YM47"/>
<proteinExistence type="predicted"/>
<evidence type="ECO:0000313" key="2">
    <source>
        <dbReference type="Proteomes" id="UP000515275"/>
    </source>
</evidence>
<sequence length="60" mass="6414">MVVWNCQGLVIPPLSPTVLRRGTTAWRTERLRHAAPSAYGGAASSNYGMPPRVSTGCSVE</sequence>